<evidence type="ECO:0000313" key="1">
    <source>
        <dbReference type="EMBL" id="ORE02939.1"/>
    </source>
</evidence>
<dbReference type="EMBL" id="KV922025">
    <property type="protein sequence ID" value="ORE02939.1"/>
    <property type="molecule type" value="Genomic_DNA"/>
</dbReference>
<organism evidence="1">
    <name type="scientific">Rhizopus microsporus var. microsporus</name>
    <dbReference type="NCBI Taxonomy" id="86635"/>
    <lineage>
        <taxon>Eukaryota</taxon>
        <taxon>Fungi</taxon>
        <taxon>Fungi incertae sedis</taxon>
        <taxon>Mucoromycota</taxon>
        <taxon>Mucoromycotina</taxon>
        <taxon>Mucoromycetes</taxon>
        <taxon>Mucorales</taxon>
        <taxon>Mucorineae</taxon>
        <taxon>Rhizopodaceae</taxon>
        <taxon>Rhizopus</taxon>
    </lineage>
</organism>
<dbReference type="VEuPathDB" id="FungiDB:BCV72DRAFT_264879"/>
<name>A0A1X0QT67_RHIZD</name>
<accession>A0A1X0QT67</accession>
<sequence>MLFNGLDNLRGPNRKQDAAFVSLIRTDDFTADVVIVNSVKTGTDEHIYYSEQNIGCSLLDNVMASEGLKGLSLCTINKYFMLPMVKIKALIKLGDAPQKNIIPIPALRGMKKREREGMSNESIKDAFLNISTAKTVHTLKYISKASSTGMS</sequence>
<gene>
    <name evidence="1" type="ORF">BCV72DRAFT_264879</name>
</gene>
<protein>
    <submittedName>
        <fullName evidence="1">Uncharacterized protein</fullName>
    </submittedName>
</protein>
<dbReference type="Proteomes" id="UP000242414">
    <property type="component" value="Unassembled WGS sequence"/>
</dbReference>
<proteinExistence type="predicted"/>
<dbReference type="AlphaFoldDB" id="A0A1X0QT67"/>
<reference evidence="1" key="1">
    <citation type="journal article" date="2016" name="Proc. Natl. Acad. Sci. U.S.A.">
        <title>Lipid metabolic changes in an early divergent fungus govern the establishment of a mutualistic symbiosis with endobacteria.</title>
        <authorList>
            <person name="Lastovetsky O.A."/>
            <person name="Gaspar M.L."/>
            <person name="Mondo S.J."/>
            <person name="LaButti K.M."/>
            <person name="Sandor L."/>
            <person name="Grigoriev I.V."/>
            <person name="Henry S.A."/>
            <person name="Pawlowska T.E."/>
        </authorList>
    </citation>
    <scope>NUCLEOTIDE SEQUENCE [LARGE SCALE GENOMIC DNA]</scope>
    <source>
        <strain evidence="1">ATCC 52814</strain>
    </source>
</reference>